<protein>
    <submittedName>
        <fullName evidence="2">Rhodanese-like domain-containing protein</fullName>
    </submittedName>
</protein>
<dbReference type="Pfam" id="PF00581">
    <property type="entry name" value="Rhodanese"/>
    <property type="match status" value="1"/>
</dbReference>
<evidence type="ECO:0000259" key="1">
    <source>
        <dbReference type="PROSITE" id="PS50206"/>
    </source>
</evidence>
<dbReference type="PANTHER" id="PTHR43031">
    <property type="entry name" value="FAD-DEPENDENT OXIDOREDUCTASE"/>
    <property type="match status" value="1"/>
</dbReference>
<dbReference type="CDD" id="cd00158">
    <property type="entry name" value="RHOD"/>
    <property type="match status" value="1"/>
</dbReference>
<evidence type="ECO:0000313" key="2">
    <source>
        <dbReference type="EMBL" id="RTY38401.1"/>
    </source>
</evidence>
<dbReference type="EMBL" id="RXYK01000005">
    <property type="protein sequence ID" value="RTY38401.1"/>
    <property type="molecule type" value="Genomic_DNA"/>
</dbReference>
<reference evidence="2 3" key="1">
    <citation type="submission" date="2018-12" db="EMBL/GenBank/DDBJ databases">
        <authorList>
            <person name="Lunina O.N."/>
            <person name="Grouzdev D.S."/>
            <person name="Gorlenko V.M."/>
            <person name="Savvichev A.S."/>
        </authorList>
    </citation>
    <scope>NUCLEOTIDE SEQUENCE [LARGE SCALE GENOMIC DNA]</scope>
    <source>
        <strain evidence="2 3">BrKhr-17</strain>
    </source>
</reference>
<dbReference type="InterPro" id="IPR001763">
    <property type="entry name" value="Rhodanese-like_dom"/>
</dbReference>
<sequence length="139" mass="15973">MYYPPTPLNKQVYDYMTKVKDIDPTAAFAMTKKGALLIDVREAREVKRTAFDVDEVMLVPMSRFSSMMKEIPTNRKVILACHTGSRSIMAARMLEKHGHKRVLNMQYGIAKWERTGLPVKKAPKQPPFAWLKKLFGKQS</sequence>
<evidence type="ECO:0000313" key="3">
    <source>
        <dbReference type="Proteomes" id="UP000279908"/>
    </source>
</evidence>
<dbReference type="PANTHER" id="PTHR43031:SF1">
    <property type="entry name" value="PYRIDINE NUCLEOTIDE-DISULPHIDE OXIDOREDUCTASE"/>
    <property type="match status" value="1"/>
</dbReference>
<dbReference type="SMART" id="SM00450">
    <property type="entry name" value="RHOD"/>
    <property type="match status" value="1"/>
</dbReference>
<gene>
    <name evidence="2" type="ORF">EKD02_04770</name>
</gene>
<name>A0A3S0U1I3_CHLPH</name>
<dbReference type="InterPro" id="IPR036873">
    <property type="entry name" value="Rhodanese-like_dom_sf"/>
</dbReference>
<dbReference type="SUPFAM" id="SSF52821">
    <property type="entry name" value="Rhodanese/Cell cycle control phosphatase"/>
    <property type="match status" value="1"/>
</dbReference>
<dbReference type="AlphaFoldDB" id="A0A3S0U1I3"/>
<dbReference type="PROSITE" id="PS50206">
    <property type="entry name" value="RHODANESE_3"/>
    <property type="match status" value="1"/>
</dbReference>
<comment type="caution">
    <text evidence="2">The sequence shown here is derived from an EMBL/GenBank/DDBJ whole genome shotgun (WGS) entry which is preliminary data.</text>
</comment>
<dbReference type="InterPro" id="IPR050229">
    <property type="entry name" value="GlpE_sulfurtransferase"/>
</dbReference>
<dbReference type="Proteomes" id="UP000279908">
    <property type="component" value="Unassembled WGS sequence"/>
</dbReference>
<feature type="domain" description="Rhodanese" evidence="1">
    <location>
        <begin position="31"/>
        <end position="121"/>
    </location>
</feature>
<proteinExistence type="predicted"/>
<organism evidence="2 3">
    <name type="scientific">Chlorobium phaeovibrioides</name>
    <dbReference type="NCBI Taxonomy" id="1094"/>
    <lineage>
        <taxon>Bacteria</taxon>
        <taxon>Pseudomonadati</taxon>
        <taxon>Chlorobiota</taxon>
        <taxon>Chlorobiia</taxon>
        <taxon>Chlorobiales</taxon>
        <taxon>Chlorobiaceae</taxon>
        <taxon>Chlorobium/Pelodictyon group</taxon>
        <taxon>Chlorobium</taxon>
    </lineage>
</organism>
<dbReference type="Gene3D" id="3.40.250.10">
    <property type="entry name" value="Rhodanese-like domain"/>
    <property type="match status" value="1"/>
</dbReference>
<accession>A0A3S0U1I3</accession>